<evidence type="ECO:0000313" key="2">
    <source>
        <dbReference type="Proteomes" id="UP000533017"/>
    </source>
</evidence>
<keyword evidence="2" id="KW-1185">Reference proteome</keyword>
<dbReference type="RefSeq" id="WP_269086102.1">
    <property type="nucleotide sequence ID" value="NZ_FOOI01000018.1"/>
</dbReference>
<dbReference type="EMBL" id="JACBZA010000001">
    <property type="protein sequence ID" value="NYH85382.1"/>
    <property type="molecule type" value="Genomic_DNA"/>
</dbReference>
<dbReference type="Proteomes" id="UP000533017">
    <property type="component" value="Unassembled WGS sequence"/>
</dbReference>
<comment type="caution">
    <text evidence="1">The sequence shown here is derived from an EMBL/GenBank/DDBJ whole genome shotgun (WGS) entry which is preliminary data.</text>
</comment>
<sequence length="40" mass="4395">MRSDVGFQLQVVGSADVAVLMLRARDIAPDEVPRDLDPEI</sequence>
<name>A0ABX2SA41_9ACTN</name>
<evidence type="ECO:0000313" key="1">
    <source>
        <dbReference type="EMBL" id="NYH85382.1"/>
    </source>
</evidence>
<organism evidence="1 2">
    <name type="scientific">Actinopolymorpha cephalotaxi</name>
    <dbReference type="NCBI Taxonomy" id="504797"/>
    <lineage>
        <taxon>Bacteria</taxon>
        <taxon>Bacillati</taxon>
        <taxon>Actinomycetota</taxon>
        <taxon>Actinomycetes</taxon>
        <taxon>Propionibacteriales</taxon>
        <taxon>Actinopolymorphaceae</taxon>
        <taxon>Actinopolymorpha</taxon>
    </lineage>
</organism>
<protein>
    <submittedName>
        <fullName evidence="1">Uncharacterized protein</fullName>
    </submittedName>
</protein>
<proteinExistence type="predicted"/>
<accession>A0ABX2SA41</accession>
<gene>
    <name evidence="1" type="ORF">FHR37_004233</name>
</gene>
<reference evidence="1 2" key="1">
    <citation type="submission" date="2020-07" db="EMBL/GenBank/DDBJ databases">
        <title>Sequencing the genomes of 1000 actinobacteria strains.</title>
        <authorList>
            <person name="Klenk H.-P."/>
        </authorList>
    </citation>
    <scope>NUCLEOTIDE SEQUENCE [LARGE SCALE GENOMIC DNA]</scope>
    <source>
        <strain evidence="1 2">DSM 45117</strain>
    </source>
</reference>